<dbReference type="InterPro" id="IPR001357">
    <property type="entry name" value="BRCT_dom"/>
</dbReference>
<dbReference type="Gene3D" id="3.40.50.10190">
    <property type="entry name" value="BRCT domain"/>
    <property type="match status" value="1"/>
</dbReference>
<reference evidence="2" key="2">
    <citation type="submission" date="2021-04" db="EMBL/GenBank/DDBJ databases">
        <authorList>
            <person name="Gilroy R."/>
        </authorList>
    </citation>
    <scope>NUCLEOTIDE SEQUENCE</scope>
    <source>
        <strain evidence="2">G4-2901</strain>
    </source>
</reference>
<dbReference type="InterPro" id="IPR036420">
    <property type="entry name" value="BRCT_dom_sf"/>
</dbReference>
<dbReference type="InterPro" id="IPR012337">
    <property type="entry name" value="RNaseH-like_sf"/>
</dbReference>
<evidence type="ECO:0000259" key="1">
    <source>
        <dbReference type="PROSITE" id="PS50172"/>
    </source>
</evidence>
<feature type="domain" description="BRCT" evidence="1">
    <location>
        <begin position="197"/>
        <end position="276"/>
    </location>
</feature>
<dbReference type="CDD" id="cd17748">
    <property type="entry name" value="BRCT_DNA_ligase_like"/>
    <property type="match status" value="1"/>
</dbReference>
<protein>
    <submittedName>
        <fullName evidence="2">3'-5' exoribonuclease</fullName>
    </submittedName>
</protein>
<dbReference type="PANTHER" id="PTHR30231">
    <property type="entry name" value="DNA POLYMERASE III SUBUNIT EPSILON"/>
    <property type="match status" value="1"/>
</dbReference>
<dbReference type="Pfam" id="PF00929">
    <property type="entry name" value="RNase_T"/>
    <property type="match status" value="1"/>
</dbReference>
<sequence length="285" mass="31785">METRNFVAVDFETMTPELTSACSIGLVKVINGVISQKFYSLIKPIPDGRAERNTHVHGITDEMVADAPTLQELFSVIKSFIGNLTLVCHNSSTDINVFRRCMAHYGLTGLDVDNYIDTLELYGRGLKACCEDNGIVLSAHHDALADAEACAKLFLCYQGCICMDRAKYNLKEILADKSSRKYDHDTLMPLSEDEIENKDTIFFQKKVVITGTFCNYPDRDELGAILKSFGADMNTTISGKTDIVIVGEGAGPSKLRKIQELKDKGKDIRMIYEKELCEIMNDIIK</sequence>
<dbReference type="EMBL" id="JAHLFW010000063">
    <property type="protein sequence ID" value="MBU3838069.1"/>
    <property type="molecule type" value="Genomic_DNA"/>
</dbReference>
<dbReference type="GO" id="GO:0008408">
    <property type="term" value="F:3'-5' exonuclease activity"/>
    <property type="evidence" value="ECO:0007669"/>
    <property type="project" value="TreeGrafter"/>
</dbReference>
<organism evidence="2 3">
    <name type="scientific">Candidatus Phocaeicola faecigallinarum</name>
    <dbReference type="NCBI Taxonomy" id="2838732"/>
    <lineage>
        <taxon>Bacteria</taxon>
        <taxon>Pseudomonadati</taxon>
        <taxon>Bacteroidota</taxon>
        <taxon>Bacteroidia</taxon>
        <taxon>Bacteroidales</taxon>
        <taxon>Bacteroidaceae</taxon>
        <taxon>Phocaeicola</taxon>
    </lineage>
</organism>
<dbReference type="SUPFAM" id="SSF52113">
    <property type="entry name" value="BRCT domain"/>
    <property type="match status" value="1"/>
</dbReference>
<dbReference type="GO" id="GO:0006259">
    <property type="term" value="P:DNA metabolic process"/>
    <property type="evidence" value="ECO:0007669"/>
    <property type="project" value="UniProtKB-ARBA"/>
</dbReference>
<accession>A0A948TBW7</accession>
<dbReference type="Pfam" id="PF00533">
    <property type="entry name" value="BRCT"/>
    <property type="match status" value="1"/>
</dbReference>
<dbReference type="PROSITE" id="PS50172">
    <property type="entry name" value="BRCT"/>
    <property type="match status" value="1"/>
</dbReference>
<dbReference type="PANTHER" id="PTHR30231:SF42">
    <property type="entry name" value="EXONUCLEASE"/>
    <property type="match status" value="1"/>
</dbReference>
<dbReference type="Proteomes" id="UP000783796">
    <property type="component" value="Unassembled WGS sequence"/>
</dbReference>
<dbReference type="SUPFAM" id="SSF53098">
    <property type="entry name" value="Ribonuclease H-like"/>
    <property type="match status" value="1"/>
</dbReference>
<reference evidence="2" key="1">
    <citation type="journal article" date="2021" name="PeerJ">
        <title>Extensive microbial diversity within the chicken gut microbiome revealed by metagenomics and culture.</title>
        <authorList>
            <person name="Gilroy R."/>
            <person name="Ravi A."/>
            <person name="Getino M."/>
            <person name="Pursley I."/>
            <person name="Horton D.L."/>
            <person name="Alikhan N.F."/>
            <person name="Baker D."/>
            <person name="Gharbi K."/>
            <person name="Hall N."/>
            <person name="Watson M."/>
            <person name="Adriaenssens E.M."/>
            <person name="Foster-Nyarko E."/>
            <person name="Jarju S."/>
            <person name="Secka A."/>
            <person name="Antonio M."/>
            <person name="Oren A."/>
            <person name="Chaudhuri R.R."/>
            <person name="La Ragione R."/>
            <person name="Hildebrand F."/>
            <person name="Pallen M.J."/>
        </authorList>
    </citation>
    <scope>NUCLEOTIDE SEQUENCE</scope>
    <source>
        <strain evidence="2">G4-2901</strain>
    </source>
</reference>
<dbReference type="AlphaFoldDB" id="A0A948TBW7"/>
<dbReference type="InterPro" id="IPR036397">
    <property type="entry name" value="RNaseH_sf"/>
</dbReference>
<dbReference type="GO" id="GO:0003676">
    <property type="term" value="F:nucleic acid binding"/>
    <property type="evidence" value="ECO:0007669"/>
    <property type="project" value="InterPro"/>
</dbReference>
<name>A0A948TBW7_9BACT</name>
<dbReference type="InterPro" id="IPR013520">
    <property type="entry name" value="Ribonucl_H"/>
</dbReference>
<gene>
    <name evidence="2" type="ORF">H9777_07100</name>
</gene>
<dbReference type="SMART" id="SM00479">
    <property type="entry name" value="EXOIII"/>
    <property type="match status" value="1"/>
</dbReference>
<evidence type="ECO:0000313" key="2">
    <source>
        <dbReference type="EMBL" id="MBU3838069.1"/>
    </source>
</evidence>
<comment type="caution">
    <text evidence="2">The sequence shown here is derived from an EMBL/GenBank/DDBJ whole genome shotgun (WGS) entry which is preliminary data.</text>
</comment>
<dbReference type="GO" id="GO:0005829">
    <property type="term" value="C:cytosol"/>
    <property type="evidence" value="ECO:0007669"/>
    <property type="project" value="TreeGrafter"/>
</dbReference>
<proteinExistence type="predicted"/>
<dbReference type="Gene3D" id="3.30.420.10">
    <property type="entry name" value="Ribonuclease H-like superfamily/Ribonuclease H"/>
    <property type="match status" value="1"/>
</dbReference>
<evidence type="ECO:0000313" key="3">
    <source>
        <dbReference type="Proteomes" id="UP000783796"/>
    </source>
</evidence>